<keyword evidence="3 4" id="KW-0620">Polyamine biosynthesis</keyword>
<evidence type="ECO:0000259" key="5">
    <source>
        <dbReference type="PROSITE" id="PS51006"/>
    </source>
</evidence>
<proteinExistence type="inferred from homology"/>
<dbReference type="GO" id="GO:0016740">
    <property type="term" value="F:transferase activity"/>
    <property type="evidence" value="ECO:0007669"/>
    <property type="project" value="UniProtKB-UniRule"/>
</dbReference>
<name>A0A919XHU8_9BACL</name>
<sequence length="226" mass="25496">MNQAPEIIERSRTDRGDIQLQKREDHFEIIYNGTFLMATYNGESERLLVRSALKKCKHPQRVLIGGLGVGFSLEEALSDPEVGRVDVVEIEEAIIRWNREQLAPYSGYALDNPRTNVIHADLVPWMSETDASYDAICLDIDNGPDWTVSESNTGLYSDQGINAVIRLLRPHGVVSYWSATASPAFVDYLKLFFDEVEVLSIPQLRGEPDYVYLAASPKRKQDSFSL</sequence>
<dbReference type="AlphaFoldDB" id="A0A919XHU8"/>
<gene>
    <name evidence="6" type="ORF">J2TS6_21980</name>
</gene>
<keyword evidence="7" id="KW-1185">Reference proteome</keyword>
<organism evidence="6 7">
    <name type="scientific">Paenibacillus albilobatus</name>
    <dbReference type="NCBI Taxonomy" id="2716884"/>
    <lineage>
        <taxon>Bacteria</taxon>
        <taxon>Bacillati</taxon>
        <taxon>Bacillota</taxon>
        <taxon>Bacilli</taxon>
        <taxon>Bacillales</taxon>
        <taxon>Paenibacillaceae</taxon>
        <taxon>Paenibacillus</taxon>
    </lineage>
</organism>
<dbReference type="GO" id="GO:0006596">
    <property type="term" value="P:polyamine biosynthetic process"/>
    <property type="evidence" value="ECO:0007669"/>
    <property type="project" value="UniProtKB-UniRule"/>
</dbReference>
<dbReference type="InterPro" id="IPR030374">
    <property type="entry name" value="PABS"/>
</dbReference>
<reference evidence="6" key="1">
    <citation type="submission" date="2021-03" db="EMBL/GenBank/DDBJ databases">
        <title>Antimicrobial resistance genes in bacteria isolated from Japanese honey, and their potential for conferring macrolide and lincosamide resistance in the American foulbrood pathogen Paenibacillus larvae.</title>
        <authorList>
            <person name="Okamoto M."/>
            <person name="Kumagai M."/>
            <person name="Kanamori H."/>
            <person name="Takamatsu D."/>
        </authorList>
    </citation>
    <scope>NUCLEOTIDE SEQUENCE</scope>
    <source>
        <strain evidence="6">J2TS6</strain>
    </source>
</reference>
<evidence type="ECO:0000313" key="7">
    <source>
        <dbReference type="Proteomes" id="UP000679779"/>
    </source>
</evidence>
<dbReference type="CDD" id="cd02440">
    <property type="entry name" value="AdoMet_MTases"/>
    <property type="match status" value="1"/>
</dbReference>
<dbReference type="SUPFAM" id="SSF53335">
    <property type="entry name" value="S-adenosyl-L-methionine-dependent methyltransferases"/>
    <property type="match status" value="1"/>
</dbReference>
<keyword evidence="2 4" id="KW-0808">Transferase</keyword>
<evidence type="ECO:0000313" key="6">
    <source>
        <dbReference type="EMBL" id="GIO31057.1"/>
    </source>
</evidence>
<protein>
    <submittedName>
        <fullName evidence="6">Spermidine synthase</fullName>
    </submittedName>
</protein>
<dbReference type="PANTHER" id="PTHR43317:SF3">
    <property type="entry name" value="BLR2883 PROTEIN"/>
    <property type="match status" value="1"/>
</dbReference>
<dbReference type="Gene3D" id="3.40.50.150">
    <property type="entry name" value="Vaccinia Virus protein VP39"/>
    <property type="match status" value="1"/>
</dbReference>
<evidence type="ECO:0000256" key="4">
    <source>
        <dbReference type="PROSITE-ProRule" id="PRU00354"/>
    </source>
</evidence>
<dbReference type="EMBL" id="BORQ01000002">
    <property type="protein sequence ID" value="GIO31057.1"/>
    <property type="molecule type" value="Genomic_DNA"/>
</dbReference>
<dbReference type="Proteomes" id="UP000679779">
    <property type="component" value="Unassembled WGS sequence"/>
</dbReference>
<accession>A0A919XHU8</accession>
<dbReference type="InterPro" id="IPR029063">
    <property type="entry name" value="SAM-dependent_MTases_sf"/>
</dbReference>
<evidence type="ECO:0000256" key="3">
    <source>
        <dbReference type="ARBA" id="ARBA00023115"/>
    </source>
</evidence>
<dbReference type="PANTHER" id="PTHR43317">
    <property type="entry name" value="THERMOSPERMINE SYNTHASE ACAULIS5"/>
    <property type="match status" value="1"/>
</dbReference>
<dbReference type="PROSITE" id="PS51006">
    <property type="entry name" value="PABS_2"/>
    <property type="match status" value="1"/>
</dbReference>
<dbReference type="Pfam" id="PF01564">
    <property type="entry name" value="Spermine_synth"/>
    <property type="match status" value="1"/>
</dbReference>
<comment type="similarity">
    <text evidence="1">Belongs to the spermidine/spermine synthase family.</text>
</comment>
<feature type="domain" description="PABS" evidence="5">
    <location>
        <begin position="1"/>
        <end position="226"/>
    </location>
</feature>
<dbReference type="RefSeq" id="WP_160044346.1">
    <property type="nucleotide sequence ID" value="NZ_BORQ01000002.1"/>
</dbReference>
<evidence type="ECO:0000256" key="1">
    <source>
        <dbReference type="ARBA" id="ARBA00007867"/>
    </source>
</evidence>
<comment type="caution">
    <text evidence="6">The sequence shown here is derived from an EMBL/GenBank/DDBJ whole genome shotgun (WGS) entry which is preliminary data.</text>
</comment>
<evidence type="ECO:0000256" key="2">
    <source>
        <dbReference type="ARBA" id="ARBA00022679"/>
    </source>
</evidence>
<feature type="active site" description="Proton acceptor" evidence="4">
    <location>
        <position position="139"/>
    </location>
</feature>